<gene>
    <name evidence="10 12" type="primary">cysS</name>
    <name evidence="12" type="ORF">KCG44_01890</name>
</gene>
<comment type="similarity">
    <text evidence="1 10">Belongs to the class-I aminoacyl-tRNA synthetase family.</text>
</comment>
<protein>
    <recommendedName>
        <fullName evidence="10">Cysteine--tRNA ligase</fullName>
        <ecNumber evidence="10">6.1.1.16</ecNumber>
    </recommendedName>
    <alternativeName>
        <fullName evidence="10">Cysteinyl-tRNA synthetase</fullName>
        <shortName evidence="10">CysRS</shortName>
    </alternativeName>
</protein>
<evidence type="ECO:0000256" key="1">
    <source>
        <dbReference type="ARBA" id="ARBA00005594"/>
    </source>
</evidence>
<keyword evidence="6 10" id="KW-0862">Zinc</keyword>
<dbReference type="EMBL" id="JAGSPA010000001">
    <property type="protein sequence ID" value="MBV7255531.1"/>
    <property type="molecule type" value="Genomic_DNA"/>
</dbReference>
<evidence type="ECO:0000256" key="3">
    <source>
        <dbReference type="ARBA" id="ARBA00022598"/>
    </source>
</evidence>
<dbReference type="InterPro" id="IPR015273">
    <property type="entry name" value="Cys-tRNA-synt_Ia_DALR"/>
</dbReference>
<proteinExistence type="inferred from homology"/>
<comment type="caution">
    <text evidence="12">The sequence shown here is derived from an EMBL/GenBank/DDBJ whole genome shotgun (WGS) entry which is preliminary data.</text>
</comment>
<keyword evidence="4 10" id="KW-0479">Metal-binding</keyword>
<keyword evidence="13" id="KW-1185">Reference proteome</keyword>
<feature type="binding site" evidence="10">
    <location>
        <position position="30"/>
    </location>
    <ligand>
        <name>Zn(2+)</name>
        <dbReference type="ChEBI" id="CHEBI:29105"/>
    </ligand>
</feature>
<dbReference type="Pfam" id="PF01406">
    <property type="entry name" value="tRNA-synt_1e"/>
    <property type="match status" value="1"/>
</dbReference>
<feature type="binding site" evidence="10">
    <location>
        <position position="237"/>
    </location>
    <ligand>
        <name>Zn(2+)</name>
        <dbReference type="ChEBI" id="CHEBI:29105"/>
    </ligand>
</feature>
<accession>A0ABS6SB38</accession>
<evidence type="ECO:0000256" key="5">
    <source>
        <dbReference type="ARBA" id="ARBA00022741"/>
    </source>
</evidence>
<dbReference type="PANTHER" id="PTHR10890:SF3">
    <property type="entry name" value="CYSTEINE--TRNA LIGASE, CYTOPLASMIC"/>
    <property type="match status" value="1"/>
</dbReference>
<comment type="cofactor">
    <cofactor evidence="10">
        <name>Zn(2+)</name>
        <dbReference type="ChEBI" id="CHEBI:29105"/>
    </cofactor>
    <text evidence="10">Binds 1 zinc ion per subunit.</text>
</comment>
<dbReference type="PANTHER" id="PTHR10890">
    <property type="entry name" value="CYSTEINYL-TRNA SYNTHETASE"/>
    <property type="match status" value="1"/>
</dbReference>
<dbReference type="GO" id="GO:0004817">
    <property type="term" value="F:cysteine-tRNA ligase activity"/>
    <property type="evidence" value="ECO:0007669"/>
    <property type="project" value="UniProtKB-EC"/>
</dbReference>
<keyword evidence="7 10" id="KW-0067">ATP-binding</keyword>
<feature type="binding site" evidence="10">
    <location>
        <position position="212"/>
    </location>
    <ligand>
        <name>Zn(2+)</name>
        <dbReference type="ChEBI" id="CHEBI:29105"/>
    </ligand>
</feature>
<evidence type="ECO:0000256" key="7">
    <source>
        <dbReference type="ARBA" id="ARBA00022840"/>
    </source>
</evidence>
<name>A0ABS6SB38_9SPHN</name>
<evidence type="ECO:0000313" key="13">
    <source>
        <dbReference type="Proteomes" id="UP000722336"/>
    </source>
</evidence>
<keyword evidence="5 10" id="KW-0547">Nucleotide-binding</keyword>
<organism evidence="12 13">
    <name type="scientific">Pacificimonas pallii</name>
    <dbReference type="NCBI Taxonomy" id="2827236"/>
    <lineage>
        <taxon>Bacteria</taxon>
        <taxon>Pseudomonadati</taxon>
        <taxon>Pseudomonadota</taxon>
        <taxon>Alphaproteobacteria</taxon>
        <taxon>Sphingomonadales</taxon>
        <taxon>Sphingosinicellaceae</taxon>
        <taxon>Pacificimonas</taxon>
    </lineage>
</organism>
<dbReference type="InterPro" id="IPR056411">
    <property type="entry name" value="CysS_C"/>
</dbReference>
<evidence type="ECO:0000256" key="8">
    <source>
        <dbReference type="ARBA" id="ARBA00022917"/>
    </source>
</evidence>
<dbReference type="HAMAP" id="MF_00041">
    <property type="entry name" value="Cys_tRNA_synth"/>
    <property type="match status" value="1"/>
</dbReference>
<dbReference type="SMART" id="SM00840">
    <property type="entry name" value="DALR_2"/>
    <property type="match status" value="1"/>
</dbReference>
<comment type="catalytic activity">
    <reaction evidence="10">
        <text>tRNA(Cys) + L-cysteine + ATP = L-cysteinyl-tRNA(Cys) + AMP + diphosphate</text>
        <dbReference type="Rhea" id="RHEA:17773"/>
        <dbReference type="Rhea" id="RHEA-COMP:9661"/>
        <dbReference type="Rhea" id="RHEA-COMP:9679"/>
        <dbReference type="ChEBI" id="CHEBI:30616"/>
        <dbReference type="ChEBI" id="CHEBI:33019"/>
        <dbReference type="ChEBI" id="CHEBI:35235"/>
        <dbReference type="ChEBI" id="CHEBI:78442"/>
        <dbReference type="ChEBI" id="CHEBI:78517"/>
        <dbReference type="ChEBI" id="CHEBI:456215"/>
        <dbReference type="EC" id="6.1.1.16"/>
    </reaction>
</comment>
<keyword evidence="9 10" id="KW-0030">Aminoacyl-tRNA synthetase</keyword>
<dbReference type="CDD" id="cd00672">
    <property type="entry name" value="CysRS_core"/>
    <property type="match status" value="1"/>
</dbReference>
<dbReference type="NCBIfam" id="TIGR00435">
    <property type="entry name" value="cysS"/>
    <property type="match status" value="1"/>
</dbReference>
<feature type="binding site" evidence="10">
    <location>
        <position position="241"/>
    </location>
    <ligand>
        <name>Zn(2+)</name>
        <dbReference type="ChEBI" id="CHEBI:29105"/>
    </ligand>
</feature>
<evidence type="ECO:0000313" key="12">
    <source>
        <dbReference type="EMBL" id="MBV7255531.1"/>
    </source>
</evidence>
<comment type="subunit">
    <text evidence="10">Monomer.</text>
</comment>
<evidence type="ECO:0000256" key="6">
    <source>
        <dbReference type="ARBA" id="ARBA00022833"/>
    </source>
</evidence>
<evidence type="ECO:0000256" key="10">
    <source>
        <dbReference type="HAMAP-Rule" id="MF_00041"/>
    </source>
</evidence>
<feature type="short sequence motif" description="'HIGH' region" evidence="10">
    <location>
        <begin position="32"/>
        <end position="42"/>
    </location>
</feature>
<dbReference type="EC" id="6.1.1.16" evidence="10"/>
<comment type="subcellular location">
    <subcellularLocation>
        <location evidence="10">Cytoplasm</location>
    </subcellularLocation>
</comment>
<feature type="binding site" evidence="10">
    <location>
        <position position="273"/>
    </location>
    <ligand>
        <name>ATP</name>
        <dbReference type="ChEBI" id="CHEBI:30616"/>
    </ligand>
</feature>
<dbReference type="InterPro" id="IPR015803">
    <property type="entry name" value="Cys-tRNA-ligase"/>
</dbReference>
<keyword evidence="3 10" id="KW-0436">Ligase</keyword>
<feature type="domain" description="Cysteinyl-tRNA synthetase class Ia DALR" evidence="11">
    <location>
        <begin position="343"/>
        <end position="391"/>
    </location>
</feature>
<evidence type="ECO:0000259" key="11">
    <source>
        <dbReference type="SMART" id="SM00840"/>
    </source>
</evidence>
<feature type="short sequence motif" description="'KMSKS' region" evidence="10">
    <location>
        <begin position="270"/>
        <end position="274"/>
    </location>
</feature>
<keyword evidence="2 10" id="KW-0963">Cytoplasm</keyword>
<dbReference type="Pfam" id="PF23493">
    <property type="entry name" value="CysS_C"/>
    <property type="match status" value="1"/>
</dbReference>
<evidence type="ECO:0000256" key="4">
    <source>
        <dbReference type="ARBA" id="ARBA00022723"/>
    </source>
</evidence>
<evidence type="ECO:0000256" key="9">
    <source>
        <dbReference type="ARBA" id="ARBA00023146"/>
    </source>
</evidence>
<reference evidence="12 13" key="1">
    <citation type="submission" date="2021-04" db="EMBL/GenBank/DDBJ databases">
        <authorList>
            <person name="Pira H."/>
            <person name="Risdian C."/>
            <person name="Wink J."/>
        </authorList>
    </citation>
    <scope>NUCLEOTIDE SEQUENCE [LARGE SCALE GENOMIC DNA]</scope>
    <source>
        <strain evidence="12 13">WHA3</strain>
    </source>
</reference>
<keyword evidence="8 10" id="KW-0648">Protein biosynthesis</keyword>
<dbReference type="Proteomes" id="UP000722336">
    <property type="component" value="Unassembled WGS sequence"/>
</dbReference>
<evidence type="ECO:0000256" key="2">
    <source>
        <dbReference type="ARBA" id="ARBA00022490"/>
    </source>
</evidence>
<sequence length="445" mass="48507">MTRISVYDTAMKEKRVFTPADPRRITIYVCGPTVYSRAHIGNFRPEVTFDVLRRLLTHVYGKGVVVSARNYTDIDDKIMARADAEGRTIEQVTAQSEGWYEADARALGCALPTFAPRATETIAEMIAMMETLIAGGHAYAAEGHVLFDVAADTDYGAISHRDLEQMIAGSRVEVAPYKKNAHDFVMWKPSADHQPGWASPWGRGRPGWHLECSAMIAKHLGETIDIHGGGQDLIFPHHENEAAQSRCAHKGAPLARYWMHNGFLSFGKDKMSKSEGNIVTVDALLAAGHRGETVRMAMLTAHYRQPLEWNDDLLKQAKSTLDRWYRVIEGAAGDVDGDAVDEGVVDAIANDLGTPAAMARLSELASAGDIAGLRASAGLLGLLQDDPAAWRAGEGDRGDIDARVAQRNAAKAAKDWAAADRIRDELAAEGIILEDGPQGTIWRRA</sequence>
<dbReference type="InterPro" id="IPR032678">
    <property type="entry name" value="tRNA-synt_1_cat_dom"/>
</dbReference>
<dbReference type="InterPro" id="IPR024909">
    <property type="entry name" value="Cys-tRNA/MSH_ligase"/>
</dbReference>
<dbReference type="RefSeq" id="WP_218443867.1">
    <property type="nucleotide sequence ID" value="NZ_JAGSPA010000001.1"/>
</dbReference>